<keyword evidence="3" id="KW-0732">Signal</keyword>
<feature type="signal peptide" evidence="3">
    <location>
        <begin position="1"/>
        <end position="19"/>
    </location>
</feature>
<accession>A0A7S3PZB1</accession>
<name>A0A7S3PZB1_9STRA</name>
<evidence type="ECO:0000259" key="4">
    <source>
        <dbReference type="PROSITE" id="PS51352"/>
    </source>
</evidence>
<feature type="domain" description="Thioredoxin" evidence="4">
    <location>
        <begin position="495"/>
        <end position="633"/>
    </location>
</feature>
<evidence type="ECO:0000256" key="2">
    <source>
        <dbReference type="SAM" id="MobiDB-lite"/>
    </source>
</evidence>
<feature type="compositionally biased region" description="Low complexity" evidence="2">
    <location>
        <begin position="503"/>
        <end position="513"/>
    </location>
</feature>
<dbReference type="InterPro" id="IPR036249">
    <property type="entry name" value="Thioredoxin-like_sf"/>
</dbReference>
<gene>
    <name evidence="5" type="ORF">CDEB00056_LOCUS5340</name>
</gene>
<organism evidence="5">
    <name type="scientific">Chaetoceros debilis</name>
    <dbReference type="NCBI Taxonomy" id="122233"/>
    <lineage>
        <taxon>Eukaryota</taxon>
        <taxon>Sar</taxon>
        <taxon>Stramenopiles</taxon>
        <taxon>Ochrophyta</taxon>
        <taxon>Bacillariophyta</taxon>
        <taxon>Coscinodiscophyceae</taxon>
        <taxon>Chaetocerotophycidae</taxon>
        <taxon>Chaetocerotales</taxon>
        <taxon>Chaetocerotaceae</taxon>
        <taxon>Chaetoceros</taxon>
    </lineage>
</organism>
<evidence type="ECO:0000313" key="5">
    <source>
        <dbReference type="EMBL" id="CAE0460499.1"/>
    </source>
</evidence>
<evidence type="ECO:0000256" key="1">
    <source>
        <dbReference type="ARBA" id="ARBA00008987"/>
    </source>
</evidence>
<dbReference type="InterPro" id="IPR013766">
    <property type="entry name" value="Thioredoxin_domain"/>
</dbReference>
<feature type="chain" id="PRO_5031074798" description="Thioredoxin domain-containing protein" evidence="3">
    <location>
        <begin position="20"/>
        <end position="646"/>
    </location>
</feature>
<dbReference type="AlphaFoldDB" id="A0A7S3PZB1"/>
<dbReference type="PANTHER" id="PTHR43601">
    <property type="entry name" value="THIOREDOXIN, MITOCHONDRIAL"/>
    <property type="match status" value="1"/>
</dbReference>
<proteinExistence type="inferred from homology"/>
<protein>
    <recommendedName>
        <fullName evidence="4">Thioredoxin domain-containing protein</fullName>
    </recommendedName>
</protein>
<feature type="region of interest" description="Disordered" evidence="2">
    <location>
        <begin position="484"/>
        <end position="516"/>
    </location>
</feature>
<dbReference type="PROSITE" id="PS51352">
    <property type="entry name" value="THIOREDOXIN_2"/>
    <property type="match status" value="1"/>
</dbReference>
<evidence type="ECO:0000256" key="3">
    <source>
        <dbReference type="SAM" id="SignalP"/>
    </source>
</evidence>
<sequence length="646" mass="70069">MKVPSLSFSLILFSSKSSAFSVLRYPPTTPFLSLQRAQCLPLFSLFHSVESSCTESPDTNGVSLSSLSISREQLAILDGSNYNSFNAFISTEGVRKSDHKNETKLSPKSEDQIGYCNVFVGRLDGKRIVGISADHNFGSEGYEVIQTETSTTSKIPFSIYKDSIAELPASSKIISDDDAISTFVAAMTAVHCAYHNPIRKEDTLVEGVGGSNDTFEADGSTRSERKSIVVMGGSDYASFIADGIAALGAKVTQVSTNKLLSLSVNSRNKSVSILGPGVGDLEIPFCSALRKFDAIVDTLSDESSGNGPNNSSTVCVLGLEYSTKKEECNSAVISQLNKQNKCHRYVSTINTSQMKVRDNGLLFGRGKAEKYIQGVVGKMQAQGSRPLLEMLPAIYEPVRPPKSFGTGTLQTLFDAGVVYKSNKDALRRNKDILVQSWNLNDFFELVTWPRDSGGGNIRFGLPTVEDLDSMSTEMLDEDDDGIAFATPVGPARPKSRSDTAVPSLSSETSSNVSEDQKNPYVVKVESLADLNDEVIRPQKDCVLFLSAQYCRTCKYLAPQYTKLARSNSLNDGDLVFAKTNTVGKVGKEVSKALGVDAVPTFVLFRNGKRFGTTLSVSRMPSKKLNAALELLTMGDDWDGKKVMSLK</sequence>
<dbReference type="CDD" id="cd02947">
    <property type="entry name" value="TRX_family"/>
    <property type="match status" value="1"/>
</dbReference>
<dbReference type="PANTHER" id="PTHR43601:SF3">
    <property type="entry name" value="THIOREDOXIN, MITOCHONDRIAL"/>
    <property type="match status" value="1"/>
</dbReference>
<dbReference type="SUPFAM" id="SSF52833">
    <property type="entry name" value="Thioredoxin-like"/>
    <property type="match status" value="1"/>
</dbReference>
<dbReference type="Gene3D" id="3.40.30.10">
    <property type="entry name" value="Glutaredoxin"/>
    <property type="match status" value="1"/>
</dbReference>
<reference evidence="5" key="1">
    <citation type="submission" date="2021-01" db="EMBL/GenBank/DDBJ databases">
        <authorList>
            <person name="Corre E."/>
            <person name="Pelletier E."/>
            <person name="Niang G."/>
            <person name="Scheremetjew M."/>
            <person name="Finn R."/>
            <person name="Kale V."/>
            <person name="Holt S."/>
            <person name="Cochrane G."/>
            <person name="Meng A."/>
            <person name="Brown T."/>
            <person name="Cohen L."/>
        </authorList>
    </citation>
    <scope>NUCLEOTIDE SEQUENCE</scope>
    <source>
        <strain evidence="5">MM31A-1</strain>
    </source>
</reference>
<dbReference type="EMBL" id="HBIO01007184">
    <property type="protein sequence ID" value="CAE0460499.1"/>
    <property type="molecule type" value="Transcribed_RNA"/>
</dbReference>
<comment type="similarity">
    <text evidence="1">Belongs to the thioredoxin family.</text>
</comment>
<dbReference type="Pfam" id="PF00085">
    <property type="entry name" value="Thioredoxin"/>
    <property type="match status" value="1"/>
</dbReference>
<dbReference type="GO" id="GO:0045454">
    <property type="term" value="P:cell redox homeostasis"/>
    <property type="evidence" value="ECO:0007669"/>
    <property type="project" value="TreeGrafter"/>
</dbReference>